<evidence type="ECO:0000256" key="3">
    <source>
        <dbReference type="ARBA" id="ARBA00022527"/>
    </source>
</evidence>
<dbReference type="GO" id="GO:0005737">
    <property type="term" value="C:cytoplasm"/>
    <property type="evidence" value="ECO:0007669"/>
    <property type="project" value="TreeGrafter"/>
</dbReference>
<keyword evidence="5" id="KW-0547">Nucleotide-binding</keyword>
<comment type="caution">
    <text evidence="12">The sequence shown here is derived from an EMBL/GenBank/DDBJ whole genome shotgun (WGS) entry which is preliminary data.</text>
</comment>
<keyword evidence="3" id="KW-0723">Serine/threonine-protein kinase</keyword>
<protein>
    <recommendedName>
        <fullName evidence="2">non-specific serine/threonine protein kinase</fullName>
        <ecNumber evidence="2">2.7.11.1</ecNumber>
    </recommendedName>
</protein>
<dbReference type="PANTHER" id="PTHR22984:SF11">
    <property type="entry name" value="AURORA KINASE-RELATED"/>
    <property type="match status" value="1"/>
</dbReference>
<comment type="similarity">
    <text evidence="1">Belongs to the protein kinase superfamily. CAMK Ser/Thr protein kinase family. PIM subfamily.</text>
</comment>
<keyword evidence="13" id="KW-1185">Reference proteome</keyword>
<evidence type="ECO:0000313" key="13">
    <source>
        <dbReference type="Proteomes" id="UP001059041"/>
    </source>
</evidence>
<dbReference type="Gene3D" id="3.30.200.20">
    <property type="entry name" value="Phosphorylase Kinase, domain 1"/>
    <property type="match status" value="1"/>
</dbReference>
<dbReference type="GO" id="GO:0004674">
    <property type="term" value="F:protein serine/threonine kinase activity"/>
    <property type="evidence" value="ECO:0007669"/>
    <property type="project" value="UniProtKB-KW"/>
</dbReference>
<evidence type="ECO:0000256" key="10">
    <source>
        <dbReference type="SAM" id="MobiDB-lite"/>
    </source>
</evidence>
<feature type="region of interest" description="Disordered" evidence="10">
    <location>
        <begin position="200"/>
        <end position="233"/>
    </location>
</feature>
<dbReference type="InterPro" id="IPR011009">
    <property type="entry name" value="Kinase-like_dom_sf"/>
</dbReference>
<proteinExistence type="inferred from homology"/>
<feature type="region of interest" description="Disordered" evidence="10">
    <location>
        <begin position="155"/>
        <end position="178"/>
    </location>
</feature>
<dbReference type="GO" id="GO:0043066">
    <property type="term" value="P:negative regulation of apoptotic process"/>
    <property type="evidence" value="ECO:0007669"/>
    <property type="project" value="TreeGrafter"/>
</dbReference>
<evidence type="ECO:0000256" key="4">
    <source>
        <dbReference type="ARBA" id="ARBA00022679"/>
    </source>
</evidence>
<dbReference type="PANTHER" id="PTHR22984">
    <property type="entry name" value="SERINE/THREONINE-PROTEIN KINASE PIM"/>
    <property type="match status" value="1"/>
</dbReference>
<dbReference type="InterPro" id="IPR000719">
    <property type="entry name" value="Prot_kinase_dom"/>
</dbReference>
<comment type="catalytic activity">
    <reaction evidence="8">
        <text>L-threonyl-[protein] + ATP = O-phospho-L-threonyl-[protein] + ADP + H(+)</text>
        <dbReference type="Rhea" id="RHEA:46608"/>
        <dbReference type="Rhea" id="RHEA-COMP:11060"/>
        <dbReference type="Rhea" id="RHEA-COMP:11605"/>
        <dbReference type="ChEBI" id="CHEBI:15378"/>
        <dbReference type="ChEBI" id="CHEBI:30013"/>
        <dbReference type="ChEBI" id="CHEBI:30616"/>
        <dbReference type="ChEBI" id="CHEBI:61977"/>
        <dbReference type="ChEBI" id="CHEBI:456216"/>
        <dbReference type="EC" id="2.7.11.1"/>
    </reaction>
</comment>
<evidence type="ECO:0000256" key="2">
    <source>
        <dbReference type="ARBA" id="ARBA00012513"/>
    </source>
</evidence>
<feature type="domain" description="Protein kinase" evidence="11">
    <location>
        <begin position="279"/>
        <end position="524"/>
    </location>
</feature>
<keyword evidence="6 12" id="KW-0418">Kinase</keyword>
<evidence type="ECO:0000256" key="5">
    <source>
        <dbReference type="ARBA" id="ARBA00022741"/>
    </source>
</evidence>
<dbReference type="SMART" id="SM00220">
    <property type="entry name" value="S_TKc"/>
    <property type="match status" value="1"/>
</dbReference>
<feature type="non-terminal residue" evidence="12">
    <location>
        <position position="527"/>
    </location>
</feature>
<feature type="region of interest" description="Disordered" evidence="10">
    <location>
        <begin position="39"/>
        <end position="62"/>
    </location>
</feature>
<dbReference type="SUPFAM" id="SSF56112">
    <property type="entry name" value="Protein kinase-like (PK-like)"/>
    <property type="match status" value="1"/>
</dbReference>
<evidence type="ECO:0000313" key="12">
    <source>
        <dbReference type="EMBL" id="KAI7807229.1"/>
    </source>
</evidence>
<evidence type="ECO:0000256" key="9">
    <source>
        <dbReference type="ARBA" id="ARBA00048679"/>
    </source>
</evidence>
<accession>A0A9W7WRY2</accession>
<dbReference type="InterPro" id="IPR051138">
    <property type="entry name" value="PIM_Ser/Thr_kinase"/>
</dbReference>
<keyword evidence="7" id="KW-0067">ATP-binding</keyword>
<evidence type="ECO:0000259" key="11">
    <source>
        <dbReference type="PROSITE" id="PS50011"/>
    </source>
</evidence>
<dbReference type="Gene3D" id="1.10.510.10">
    <property type="entry name" value="Transferase(Phosphotransferase) domain 1"/>
    <property type="match status" value="1"/>
</dbReference>
<dbReference type="Proteomes" id="UP001059041">
    <property type="component" value="Linkage Group LG8"/>
</dbReference>
<reference evidence="12" key="1">
    <citation type="submission" date="2021-02" db="EMBL/GenBank/DDBJ databases">
        <title>Comparative genomics reveals that relaxation of natural selection precedes convergent phenotypic evolution of cavefish.</title>
        <authorList>
            <person name="Peng Z."/>
        </authorList>
    </citation>
    <scope>NUCLEOTIDE SEQUENCE</scope>
    <source>
        <tissue evidence="12">Muscle</tissue>
    </source>
</reference>
<dbReference type="GO" id="GO:0005524">
    <property type="term" value="F:ATP binding"/>
    <property type="evidence" value="ECO:0007669"/>
    <property type="project" value="UniProtKB-KW"/>
</dbReference>
<evidence type="ECO:0000256" key="8">
    <source>
        <dbReference type="ARBA" id="ARBA00047899"/>
    </source>
</evidence>
<evidence type="ECO:0000256" key="1">
    <source>
        <dbReference type="ARBA" id="ARBA00005505"/>
    </source>
</evidence>
<name>A0A9W7WRY2_TRIRA</name>
<sequence>FDLLEQQTDGKKKKKGVRAWFKKRWRAVKHTVSCTQSNEVVPFHTQSDQDPSDPQPGPSEQPYLRVFKPAVLADTADCPGCHCEQTPLEDPVDPQQDPSGLKQTAPEEPADHRPAPSNREQIAPERAKKKKGVRAWFKKRWRAVKHTVSCTQSNEVVPFHTQSDQDPSDPQPGPSEQPYLRVFKPAVLADTADCPGCHCEQTPLEDPVDPQQDPSGLKQTAPEEPAASQPGSSNLSPYALRILSYFRPPRFFTYPAPWMYEQPFLDELDEYKAFSSLYEVGTKNLGKGHQGIVYEGTRRSDGLKVAIKFMHKFPRFDKYIHVPGHDKPLFSEVALNLLLQKPEKCPNIVDLMDWFEEEYTHILVLEYPYPCFTVKDFIRVERLSENQARDLMRQAVNAAKHCIDHNVCHGGLEVRNVLINVQTMTLKLIDFGCGHFASTWGEPGTKIYGRAHAVADTVYGLGKLLLYLTRSDWVIQFYNHVKLDDPEIKDLGLTEECLDLINRCKFAPQADRPTLEEILDHEWFKQG</sequence>
<dbReference type="GO" id="GO:0007346">
    <property type="term" value="P:regulation of mitotic cell cycle"/>
    <property type="evidence" value="ECO:0007669"/>
    <property type="project" value="TreeGrafter"/>
</dbReference>
<comment type="catalytic activity">
    <reaction evidence="9">
        <text>L-seryl-[protein] + ATP = O-phospho-L-seryl-[protein] + ADP + H(+)</text>
        <dbReference type="Rhea" id="RHEA:17989"/>
        <dbReference type="Rhea" id="RHEA-COMP:9863"/>
        <dbReference type="Rhea" id="RHEA-COMP:11604"/>
        <dbReference type="ChEBI" id="CHEBI:15378"/>
        <dbReference type="ChEBI" id="CHEBI:29999"/>
        <dbReference type="ChEBI" id="CHEBI:30616"/>
        <dbReference type="ChEBI" id="CHEBI:83421"/>
        <dbReference type="ChEBI" id="CHEBI:456216"/>
        <dbReference type="EC" id="2.7.11.1"/>
    </reaction>
</comment>
<dbReference type="Pfam" id="PF00069">
    <property type="entry name" value="Pkinase"/>
    <property type="match status" value="1"/>
</dbReference>
<dbReference type="AlphaFoldDB" id="A0A9W7WRY2"/>
<dbReference type="PROSITE" id="PS50011">
    <property type="entry name" value="PROTEIN_KINASE_DOM"/>
    <property type="match status" value="1"/>
</dbReference>
<dbReference type="EMBL" id="JAFHDT010000008">
    <property type="protein sequence ID" value="KAI7807229.1"/>
    <property type="molecule type" value="Genomic_DNA"/>
</dbReference>
<evidence type="ECO:0000256" key="6">
    <source>
        <dbReference type="ARBA" id="ARBA00022777"/>
    </source>
</evidence>
<keyword evidence="4" id="KW-0808">Transferase</keyword>
<evidence type="ECO:0000256" key="7">
    <source>
        <dbReference type="ARBA" id="ARBA00022840"/>
    </source>
</evidence>
<feature type="region of interest" description="Disordered" evidence="10">
    <location>
        <begin position="84"/>
        <end position="133"/>
    </location>
</feature>
<dbReference type="EC" id="2.7.11.1" evidence="2"/>
<gene>
    <name evidence="12" type="ORF">IRJ41_024910</name>
</gene>
<organism evidence="12 13">
    <name type="scientific">Triplophysa rosa</name>
    <name type="common">Cave loach</name>
    <dbReference type="NCBI Taxonomy" id="992332"/>
    <lineage>
        <taxon>Eukaryota</taxon>
        <taxon>Metazoa</taxon>
        <taxon>Chordata</taxon>
        <taxon>Craniata</taxon>
        <taxon>Vertebrata</taxon>
        <taxon>Euteleostomi</taxon>
        <taxon>Actinopterygii</taxon>
        <taxon>Neopterygii</taxon>
        <taxon>Teleostei</taxon>
        <taxon>Ostariophysi</taxon>
        <taxon>Cypriniformes</taxon>
        <taxon>Nemacheilidae</taxon>
        <taxon>Triplophysa</taxon>
    </lineage>
</organism>